<keyword evidence="1" id="KW-1133">Transmembrane helix</keyword>
<dbReference type="OrthoDB" id="759788at2759"/>
<comment type="caution">
    <text evidence="2">The sequence shown here is derived from an EMBL/GenBank/DDBJ whole genome shotgun (WGS) entry which is preliminary data.</text>
</comment>
<reference evidence="2" key="1">
    <citation type="journal article" date="2020" name="bioRxiv">
        <title>Hybrid origin of Populus tomentosa Carr. identified through genome sequencing and phylogenomic analysis.</title>
        <authorList>
            <person name="An X."/>
            <person name="Gao K."/>
            <person name="Chen Z."/>
            <person name="Li J."/>
            <person name="Yang X."/>
            <person name="Yang X."/>
            <person name="Zhou J."/>
            <person name="Guo T."/>
            <person name="Zhao T."/>
            <person name="Huang S."/>
            <person name="Miao D."/>
            <person name="Khan W.U."/>
            <person name="Rao P."/>
            <person name="Ye M."/>
            <person name="Lei B."/>
            <person name="Liao W."/>
            <person name="Wang J."/>
            <person name="Ji L."/>
            <person name="Li Y."/>
            <person name="Guo B."/>
            <person name="Mustafa N.S."/>
            <person name="Li S."/>
            <person name="Yun Q."/>
            <person name="Keller S.R."/>
            <person name="Mao J."/>
            <person name="Zhang R."/>
            <person name="Strauss S.H."/>
        </authorList>
    </citation>
    <scope>NUCLEOTIDE SEQUENCE</scope>
    <source>
        <strain evidence="2">GM15</strain>
        <tissue evidence="2">Leaf</tissue>
    </source>
</reference>
<dbReference type="PANTHER" id="PTHR34189">
    <property type="entry name" value="TRANSMEMBRANE PROTEIN"/>
    <property type="match status" value="1"/>
</dbReference>
<feature type="transmembrane region" description="Helical" evidence="1">
    <location>
        <begin position="49"/>
        <end position="68"/>
    </location>
</feature>
<evidence type="ECO:0000256" key="1">
    <source>
        <dbReference type="SAM" id="Phobius"/>
    </source>
</evidence>
<dbReference type="EMBL" id="JAAWWB010000006">
    <property type="protein sequence ID" value="KAG6780684.1"/>
    <property type="molecule type" value="Genomic_DNA"/>
</dbReference>
<keyword evidence="1" id="KW-0472">Membrane</keyword>
<keyword evidence="1" id="KW-0812">Transmembrane</keyword>
<evidence type="ECO:0000313" key="2">
    <source>
        <dbReference type="EMBL" id="KAG6780684.1"/>
    </source>
</evidence>
<accession>A0A8X8D727</accession>
<evidence type="ECO:0008006" key="4">
    <source>
        <dbReference type="Google" id="ProtNLM"/>
    </source>
</evidence>
<proteinExistence type="predicted"/>
<evidence type="ECO:0000313" key="3">
    <source>
        <dbReference type="Proteomes" id="UP000886885"/>
    </source>
</evidence>
<gene>
    <name evidence="2" type="ORF">POTOM_013552</name>
</gene>
<protein>
    <recommendedName>
        <fullName evidence="4">Transmembrane protein</fullName>
    </recommendedName>
</protein>
<dbReference type="AlphaFoldDB" id="A0A8X8D727"/>
<dbReference type="Proteomes" id="UP000886885">
    <property type="component" value="Chromosome 3D"/>
</dbReference>
<name>A0A8X8D727_POPTO</name>
<dbReference type="PANTHER" id="PTHR34189:SF13">
    <property type="entry name" value="TRANSMEMBRANE PROTEIN"/>
    <property type="match status" value="1"/>
</dbReference>
<keyword evidence="3" id="KW-1185">Reference proteome</keyword>
<organism evidence="2 3">
    <name type="scientific">Populus tomentosa</name>
    <name type="common">Chinese white poplar</name>
    <dbReference type="NCBI Taxonomy" id="118781"/>
    <lineage>
        <taxon>Eukaryota</taxon>
        <taxon>Viridiplantae</taxon>
        <taxon>Streptophyta</taxon>
        <taxon>Embryophyta</taxon>
        <taxon>Tracheophyta</taxon>
        <taxon>Spermatophyta</taxon>
        <taxon>Magnoliopsida</taxon>
        <taxon>eudicotyledons</taxon>
        <taxon>Gunneridae</taxon>
        <taxon>Pentapetalae</taxon>
        <taxon>rosids</taxon>
        <taxon>fabids</taxon>
        <taxon>Malpighiales</taxon>
        <taxon>Salicaceae</taxon>
        <taxon>Saliceae</taxon>
        <taxon>Populus</taxon>
    </lineage>
</organism>
<sequence>MHRSPSNSIVTEELFINTNTDKDHHELPTYDPASHVAKKERSRLRSAENAIHVIPLVLALCAIVLWFFSTPLGSQILSVKYLRINHMLDGIKFVGQVGAEFELKDFNPILFTSHLAKRPPHYLSRSIITELF</sequence>